<comment type="similarity">
    <text evidence="8">Belongs to the ATPase delta chain family.</text>
</comment>
<dbReference type="InterPro" id="IPR020781">
    <property type="entry name" value="ATPase_OSCP/d_CS"/>
</dbReference>
<evidence type="ECO:0000256" key="2">
    <source>
        <dbReference type="ARBA" id="ARBA00022448"/>
    </source>
</evidence>
<dbReference type="SUPFAM" id="SSF47928">
    <property type="entry name" value="N-terminal domain of the delta subunit of the F1F0-ATP synthase"/>
    <property type="match status" value="1"/>
</dbReference>
<dbReference type="GO" id="GO:0046933">
    <property type="term" value="F:proton-transporting ATP synthase activity, rotational mechanism"/>
    <property type="evidence" value="ECO:0007669"/>
    <property type="project" value="UniProtKB-UniRule"/>
</dbReference>
<organism evidence="9 10">
    <name type="scientific">Ruminococcus albus SY3</name>
    <dbReference type="NCBI Taxonomy" id="1341156"/>
    <lineage>
        <taxon>Bacteria</taxon>
        <taxon>Bacillati</taxon>
        <taxon>Bacillota</taxon>
        <taxon>Clostridia</taxon>
        <taxon>Eubacteriales</taxon>
        <taxon>Oscillospiraceae</taxon>
        <taxon>Ruminococcus</taxon>
    </lineage>
</organism>
<keyword evidence="3 8" id="KW-0375">Hydrogen ion transport</keyword>
<accession>A0A011VXU7</accession>
<evidence type="ECO:0000313" key="9">
    <source>
        <dbReference type="EMBL" id="EXM39398.1"/>
    </source>
</evidence>
<keyword evidence="6 8" id="KW-0139">CF(1)</keyword>
<protein>
    <recommendedName>
        <fullName evidence="8">ATP synthase subunit delta</fullName>
    </recommendedName>
    <alternativeName>
        <fullName evidence="8">ATP synthase F(1) sector subunit delta</fullName>
    </alternativeName>
    <alternativeName>
        <fullName evidence="8">F-type ATPase subunit delta</fullName>
        <shortName evidence="8">F-ATPase subunit delta</shortName>
    </alternativeName>
</protein>
<dbReference type="EMBL" id="JEOB01000002">
    <property type="protein sequence ID" value="EXM39398.1"/>
    <property type="molecule type" value="Genomic_DNA"/>
</dbReference>
<dbReference type="InterPro" id="IPR026015">
    <property type="entry name" value="ATP_synth_OSCP/delta_N_sf"/>
</dbReference>
<evidence type="ECO:0000256" key="5">
    <source>
        <dbReference type="ARBA" id="ARBA00023136"/>
    </source>
</evidence>
<keyword evidence="10" id="KW-1185">Reference proteome</keyword>
<dbReference type="PROSITE" id="PS00389">
    <property type="entry name" value="ATPASE_DELTA"/>
    <property type="match status" value="1"/>
</dbReference>
<evidence type="ECO:0000256" key="3">
    <source>
        <dbReference type="ARBA" id="ARBA00022781"/>
    </source>
</evidence>
<reference evidence="9 10" key="1">
    <citation type="submission" date="2013-06" db="EMBL/GenBank/DDBJ databases">
        <title>Rumen cellulosomics: divergent fiber-degrading strategies revealed by comparative genome-wide analysis of six Ruminococcal strains.</title>
        <authorList>
            <person name="Dassa B."/>
            <person name="Borovok I."/>
            <person name="Lamed R."/>
            <person name="Flint H."/>
            <person name="Yeoman C.J."/>
            <person name="White B."/>
            <person name="Bayer E.A."/>
        </authorList>
    </citation>
    <scope>NUCLEOTIDE SEQUENCE [LARGE SCALE GENOMIC DNA]</scope>
    <source>
        <strain evidence="9 10">SY3</strain>
    </source>
</reference>
<evidence type="ECO:0000256" key="6">
    <source>
        <dbReference type="ARBA" id="ARBA00023196"/>
    </source>
</evidence>
<evidence type="ECO:0000313" key="10">
    <source>
        <dbReference type="Proteomes" id="UP000021369"/>
    </source>
</evidence>
<dbReference type="Gene3D" id="1.10.520.20">
    <property type="entry name" value="N-terminal domain of the delta subunit of the F1F0-ATP synthase"/>
    <property type="match status" value="1"/>
</dbReference>
<evidence type="ECO:0000256" key="7">
    <source>
        <dbReference type="ARBA" id="ARBA00023310"/>
    </source>
</evidence>
<dbReference type="PATRIC" id="fig|1341156.4.peg.1540"/>
<evidence type="ECO:0000256" key="4">
    <source>
        <dbReference type="ARBA" id="ARBA00023065"/>
    </source>
</evidence>
<dbReference type="InterPro" id="IPR000711">
    <property type="entry name" value="ATPase_OSCP/dsu"/>
</dbReference>
<dbReference type="Pfam" id="PF00213">
    <property type="entry name" value="OSCP"/>
    <property type="match status" value="1"/>
</dbReference>
<dbReference type="HAMAP" id="MF_01416">
    <property type="entry name" value="ATP_synth_delta_bact"/>
    <property type="match status" value="1"/>
</dbReference>
<comment type="function">
    <text evidence="8">F(1)F(0) ATP synthase produces ATP from ADP in the presence of a proton or sodium gradient. F-type ATPases consist of two structural domains, F(1) containing the extramembraneous catalytic core and F(0) containing the membrane proton channel, linked together by a central stalk and a peripheral stalk. During catalysis, ATP synthesis in the catalytic domain of F(1) is coupled via a rotary mechanism of the central stalk subunits to proton translocation.</text>
</comment>
<dbReference type="PANTHER" id="PTHR11910">
    <property type="entry name" value="ATP SYNTHASE DELTA CHAIN"/>
    <property type="match status" value="1"/>
</dbReference>
<comment type="caution">
    <text evidence="9">The sequence shown here is derived from an EMBL/GenBank/DDBJ whole genome shotgun (WGS) entry which is preliminary data.</text>
</comment>
<proteinExistence type="inferred from homology"/>
<sequence>MAETVGKVYSTALFELCTEQDKLEKVFSDYSEFQELMKDKECADYLRFLASPLISGRDKADSLKAVFGDKIDPLLLDFLCLTAEKNRADRLGEIYGEFRQMYNDKLGLLEVTAVTAQPMTEELRKRLTDKLSKTTGRRIVLTEQVDKSIIGGIVVRYGNTELDSSVKTRLDKLKAQITNTIA</sequence>
<dbReference type="Proteomes" id="UP000021369">
    <property type="component" value="Unassembled WGS sequence"/>
</dbReference>
<dbReference type="OrthoDB" id="9802471at2"/>
<comment type="function">
    <text evidence="8">This protein is part of the stalk that links CF(0) to CF(1). It either transmits conformational changes from CF(0) to CF(1) or is implicated in proton conduction.</text>
</comment>
<evidence type="ECO:0000256" key="8">
    <source>
        <dbReference type="HAMAP-Rule" id="MF_01416"/>
    </source>
</evidence>
<dbReference type="GO" id="GO:0005886">
    <property type="term" value="C:plasma membrane"/>
    <property type="evidence" value="ECO:0007669"/>
    <property type="project" value="UniProtKB-SubCell"/>
</dbReference>
<keyword evidence="4 8" id="KW-0406">Ion transport</keyword>
<dbReference type="AlphaFoldDB" id="A0A011VXU7"/>
<keyword evidence="2 8" id="KW-0813">Transport</keyword>
<dbReference type="NCBIfam" id="TIGR01145">
    <property type="entry name" value="ATP_synt_delta"/>
    <property type="match status" value="1"/>
</dbReference>
<dbReference type="RefSeq" id="WP_037285926.1">
    <property type="nucleotide sequence ID" value="NZ_JEOB01000002.1"/>
</dbReference>
<dbReference type="GO" id="GO:0045259">
    <property type="term" value="C:proton-transporting ATP synthase complex"/>
    <property type="evidence" value="ECO:0007669"/>
    <property type="project" value="UniProtKB-KW"/>
</dbReference>
<gene>
    <name evidence="8" type="primary">atpH</name>
    <name evidence="9" type="ORF">RASY3_05605</name>
</gene>
<evidence type="ECO:0000256" key="1">
    <source>
        <dbReference type="ARBA" id="ARBA00004370"/>
    </source>
</evidence>
<keyword evidence="7 8" id="KW-0066">ATP synthesis</keyword>
<keyword evidence="8" id="KW-1003">Cell membrane</keyword>
<dbReference type="PRINTS" id="PR00125">
    <property type="entry name" value="ATPASEDELTA"/>
</dbReference>
<name>A0A011VXU7_RUMAL</name>
<comment type="subcellular location">
    <subcellularLocation>
        <location evidence="8">Cell membrane</location>
        <topology evidence="8">Peripheral membrane protein</topology>
    </subcellularLocation>
    <subcellularLocation>
        <location evidence="1">Membrane</location>
    </subcellularLocation>
</comment>
<keyword evidence="5 8" id="KW-0472">Membrane</keyword>